<evidence type="ECO:0000313" key="3">
    <source>
        <dbReference type="EMBL" id="URI07608.1"/>
    </source>
</evidence>
<dbReference type="Proteomes" id="UP001056201">
    <property type="component" value="Chromosome 1"/>
</dbReference>
<feature type="region of interest" description="Disordered" evidence="1">
    <location>
        <begin position="394"/>
        <end position="414"/>
    </location>
</feature>
<evidence type="ECO:0000313" key="4">
    <source>
        <dbReference type="Proteomes" id="UP001056201"/>
    </source>
</evidence>
<evidence type="ECO:0000256" key="1">
    <source>
        <dbReference type="SAM" id="MobiDB-lite"/>
    </source>
</evidence>
<sequence>MTRRLRARLRAAAAAALLCGAAGLAPAQPLAPAELPRFAQPVLGPRGPLPPDQEAGRQQLLAQARQALQAGDAEAAQAPLDRAAALQHAADTELLMVQQMMQRGAYRQALAFAAHAAGAHADVPQARALYAWLAAVGGQPAFADAQLGLGLQRLPDDAVLLGTRQALATLQAGQPQALPPPGALGPVATGAVLPAGARPVGSGLLLAGGQQALLVLAGPAPTAGQPLWVRDGLGRSRTAAPVQAWPGKGQTVVWVRLADALPEAAPLASSSAAGFAGSPAVVVGHLQAAGPQPAWPVLHLGFLGRPMGEAVQALGIGLPAEQPGGAVFDMAGRLLGLTLPGDAAAPDRLLPLPALRALLGEQAPALLPTAPPGPRRTPDELYEQALPRVLQVLAGEGQPTADQPALPVLRKAAR</sequence>
<keyword evidence="4" id="KW-1185">Reference proteome</keyword>
<accession>A0ABY4S7A3</accession>
<evidence type="ECO:0000256" key="2">
    <source>
        <dbReference type="SAM" id="SignalP"/>
    </source>
</evidence>
<proteinExistence type="predicted"/>
<gene>
    <name evidence="3" type="ORF">MW290_03010</name>
</gene>
<protein>
    <submittedName>
        <fullName evidence="3">Uncharacterized protein</fullName>
    </submittedName>
</protein>
<feature type="chain" id="PRO_5046879560" evidence="2">
    <location>
        <begin position="28"/>
        <end position="414"/>
    </location>
</feature>
<keyword evidence="2" id="KW-0732">Signal</keyword>
<reference evidence="3" key="1">
    <citation type="submission" date="2022-05" db="EMBL/GenBank/DDBJ databases">
        <title>An RpoN-dependent PEP-CTERM gene is involved in floc formation of an Aquincola tertiaricarbonis strain.</title>
        <authorList>
            <person name="Qiu D."/>
            <person name="Xia M."/>
        </authorList>
    </citation>
    <scope>NUCLEOTIDE SEQUENCE</scope>
    <source>
        <strain evidence="3">RN12</strain>
    </source>
</reference>
<dbReference type="EMBL" id="CP097635">
    <property type="protein sequence ID" value="URI07608.1"/>
    <property type="molecule type" value="Genomic_DNA"/>
</dbReference>
<feature type="signal peptide" evidence="2">
    <location>
        <begin position="1"/>
        <end position="27"/>
    </location>
</feature>
<dbReference type="RefSeq" id="WP_250195842.1">
    <property type="nucleotide sequence ID" value="NZ_CP097635.1"/>
</dbReference>
<name>A0ABY4S7A3_AQUTE</name>
<organism evidence="3 4">
    <name type="scientific">Aquincola tertiaricarbonis</name>
    <dbReference type="NCBI Taxonomy" id="391953"/>
    <lineage>
        <taxon>Bacteria</taxon>
        <taxon>Pseudomonadati</taxon>
        <taxon>Pseudomonadota</taxon>
        <taxon>Betaproteobacteria</taxon>
        <taxon>Burkholderiales</taxon>
        <taxon>Sphaerotilaceae</taxon>
        <taxon>Aquincola</taxon>
    </lineage>
</organism>